<dbReference type="InterPro" id="IPR047575">
    <property type="entry name" value="Sm"/>
</dbReference>
<evidence type="ECO:0000256" key="8">
    <source>
        <dbReference type="ARBA" id="ARBA00022884"/>
    </source>
</evidence>
<dbReference type="GO" id="GO:0048280">
    <property type="term" value="P:vesicle fusion with Golgi apparatus"/>
    <property type="evidence" value="ECO:0007669"/>
    <property type="project" value="EnsemblFungi"/>
</dbReference>
<dbReference type="Gene3D" id="1.25.40.60">
    <property type="match status" value="1"/>
</dbReference>
<dbReference type="InterPro" id="IPR043127">
    <property type="entry name" value="Sec-1-like_dom3a"/>
</dbReference>
<evidence type="ECO:0000256" key="13">
    <source>
        <dbReference type="ARBA" id="ARBA00058057"/>
    </source>
</evidence>
<dbReference type="Gene3D" id="3.40.50.2060">
    <property type="match status" value="1"/>
</dbReference>
<keyword evidence="5" id="KW-0963">Cytoplasm</keyword>
<dbReference type="Gene3D" id="2.30.30.100">
    <property type="match status" value="1"/>
</dbReference>
<keyword evidence="7" id="KW-0747">Spliceosome</keyword>
<dbReference type="GO" id="GO:0006890">
    <property type="term" value="P:retrograde vesicle-mediated transport, Golgi to endoplasmic reticulum"/>
    <property type="evidence" value="ECO:0007669"/>
    <property type="project" value="EnsemblFungi"/>
</dbReference>
<protein>
    <recommendedName>
        <fullName evidence="14">Probable small nuclear ribonucleoprotein E</fullName>
    </recommendedName>
    <alternativeName>
        <fullName evidence="12">Sm protein E</fullName>
    </alternativeName>
</protein>
<dbReference type="InterPro" id="IPR027482">
    <property type="entry name" value="Sec1-like_dom2"/>
</dbReference>
<dbReference type="GO" id="GO:0005783">
    <property type="term" value="C:endoplasmic reticulum"/>
    <property type="evidence" value="ECO:0007669"/>
    <property type="project" value="EnsemblFungi"/>
</dbReference>
<dbReference type="EMBL" id="KQ257454">
    <property type="protein sequence ID" value="KND01587.1"/>
    <property type="molecule type" value="Genomic_DNA"/>
</dbReference>
<feature type="domain" description="Sm" evidence="15">
    <location>
        <begin position="14"/>
        <end position="89"/>
    </location>
</feature>
<dbReference type="Pfam" id="PF01423">
    <property type="entry name" value="LSM"/>
    <property type="match status" value="1"/>
</dbReference>
<dbReference type="GO" id="GO:0005681">
    <property type="term" value="C:spliceosomal complex"/>
    <property type="evidence" value="ECO:0007669"/>
    <property type="project" value="UniProtKB-KW"/>
</dbReference>
<keyword evidence="17" id="KW-1185">Reference proteome</keyword>
<dbReference type="InterPro" id="IPR010920">
    <property type="entry name" value="LSM_dom_sf"/>
</dbReference>
<dbReference type="InterPro" id="IPR043154">
    <property type="entry name" value="Sec-1-like_dom1"/>
</dbReference>
<dbReference type="OrthoDB" id="10251230at2759"/>
<dbReference type="GO" id="GO:0006888">
    <property type="term" value="P:endoplasmic reticulum to Golgi vesicle-mediated transport"/>
    <property type="evidence" value="ECO:0007669"/>
    <property type="project" value="EnsemblFungi"/>
</dbReference>
<evidence type="ECO:0000256" key="7">
    <source>
        <dbReference type="ARBA" id="ARBA00022728"/>
    </source>
</evidence>
<evidence type="ECO:0000256" key="11">
    <source>
        <dbReference type="ARBA" id="ARBA00023274"/>
    </source>
</evidence>
<dbReference type="InterPro" id="IPR001163">
    <property type="entry name" value="Sm_dom_euk/arc"/>
</dbReference>
<evidence type="ECO:0000256" key="1">
    <source>
        <dbReference type="ARBA" id="ARBA00004123"/>
    </source>
</evidence>
<dbReference type="GO" id="GO:0046578">
    <property type="term" value="P:regulation of Ras protein signal transduction"/>
    <property type="evidence" value="ECO:0007669"/>
    <property type="project" value="EnsemblFungi"/>
</dbReference>
<evidence type="ECO:0000256" key="14">
    <source>
        <dbReference type="ARBA" id="ARBA00071875"/>
    </source>
</evidence>
<comment type="similarity">
    <text evidence="3">Belongs to the snRNP Sm proteins family.</text>
</comment>
<dbReference type="GO" id="GO:0005829">
    <property type="term" value="C:cytosol"/>
    <property type="evidence" value="ECO:0007669"/>
    <property type="project" value="UniProtKB-SubCell"/>
</dbReference>
<evidence type="ECO:0000259" key="15">
    <source>
        <dbReference type="PROSITE" id="PS52002"/>
    </source>
</evidence>
<dbReference type="AlphaFoldDB" id="A0A0L0HKH9"/>
<dbReference type="Proteomes" id="UP000053201">
    <property type="component" value="Unassembled WGS sequence"/>
</dbReference>
<dbReference type="PROSITE" id="PS52002">
    <property type="entry name" value="SM"/>
    <property type="match status" value="1"/>
</dbReference>
<dbReference type="STRING" id="645134.A0A0L0HKH9"/>
<dbReference type="SUPFAM" id="SSF50182">
    <property type="entry name" value="Sm-like ribonucleoproteins"/>
    <property type="match status" value="1"/>
</dbReference>
<evidence type="ECO:0000256" key="4">
    <source>
        <dbReference type="ARBA" id="ARBA00009884"/>
    </source>
</evidence>
<dbReference type="RefSeq" id="XP_016609626.1">
    <property type="nucleotide sequence ID" value="XM_016757267.1"/>
</dbReference>
<comment type="similarity">
    <text evidence="4">Belongs to the STXBP/unc-18/SEC1 family.</text>
</comment>
<keyword evidence="9" id="KW-0508">mRNA splicing</keyword>
<dbReference type="FunCoup" id="A0A0L0HKH9">
    <property type="interactions" value="817"/>
</dbReference>
<dbReference type="SMART" id="SM00651">
    <property type="entry name" value="Sm"/>
    <property type="match status" value="1"/>
</dbReference>
<dbReference type="SUPFAM" id="SSF56815">
    <property type="entry name" value="Sec1/munc18-like (SM) proteins"/>
    <property type="match status" value="1"/>
</dbReference>
<dbReference type="GeneID" id="27692237"/>
<evidence type="ECO:0000256" key="12">
    <source>
        <dbReference type="ARBA" id="ARBA00030143"/>
    </source>
</evidence>
<sequence>MSSVKAQKIMVAPINLIFRLLQQKVRVQIWLFEKVDIRMEGQILGFDEFMNLVLDDAEEHNLPDKTTKQLGRILLKGDNITLLCPALDAEASEIAASIVLADCATGGCGDAQPSVRGSIGQRARRSKLHTLALAMSAPKSLREQQKEALFTLLNLNTRDAIVDSALPDTASAATASSTTTLAITDPVWKVLIYDKLGQDVISPLVKVNDLREQGITVHMPLYSDRLPIPDVPAIYLVQPTAENIKRIGDDFGKQLYESYYINFLSSVPRPLLEDLAATAISTGVSGDVAQVYDQYLDYVCLDNNMFSLQMEDSYQSLNDPTSSESRIESLLDKIVGSLFSVLVTLGVVPIIRSQRGNAAEVVATKLESRLRDHMLNTRANLFMDNLSVTRNLSRPVLIILDRNLDLTMMLNHTWTYATLVHDIFDMKLNRVTIVDEEGGQRKRKTFDIDVNDFFWRKNASNPFPQVAEDVDVEINRYKADVDQVTKSCGVNSLDEVDPNDFSSGAKGLTSAIKQLPELTERKRLLDMHMNIATALLRTIQERHLDQFFSMEESISKQSKGNIMEAIRDPKKSPDDKLRLFSVYYLSTEAVSKEDLGEYETALAEAGCNVNAVHYLKQVRAFSRMNTVANVPPPQQSAANDLLGRFTSIGSKLTDHLKDAGVSGHFENLVSGVKNLLPLRKDCPATRIVDAMMEHKDGPDTEEYLYLDPKLPRGAAPKQQRSRTPFQEAIVFVVGGGNYLEYQNLTEYTQRASVQRKRITYGSTELVTPKAFMKQLEALGSGSKA</sequence>
<evidence type="ECO:0000256" key="10">
    <source>
        <dbReference type="ARBA" id="ARBA00023242"/>
    </source>
</evidence>
<dbReference type="GO" id="GO:0000398">
    <property type="term" value="P:mRNA splicing, via spliceosome"/>
    <property type="evidence" value="ECO:0007669"/>
    <property type="project" value="InterPro"/>
</dbReference>
<dbReference type="eggNOG" id="KOG1774">
    <property type="taxonomic scope" value="Eukaryota"/>
</dbReference>
<dbReference type="Pfam" id="PF00995">
    <property type="entry name" value="Sec1"/>
    <property type="match status" value="1"/>
</dbReference>
<dbReference type="PANTHER" id="PTHR11679">
    <property type="entry name" value="VESICLE PROTEIN SORTING-ASSOCIATED"/>
    <property type="match status" value="1"/>
</dbReference>
<dbReference type="InterPro" id="IPR036045">
    <property type="entry name" value="Sec1-like_sf"/>
</dbReference>
<dbReference type="InterPro" id="IPR027078">
    <property type="entry name" value="snRNP-E"/>
</dbReference>
<dbReference type="Gene3D" id="3.40.50.1910">
    <property type="match status" value="1"/>
</dbReference>
<evidence type="ECO:0000256" key="2">
    <source>
        <dbReference type="ARBA" id="ARBA00004514"/>
    </source>
</evidence>
<dbReference type="GO" id="GO:0003723">
    <property type="term" value="F:RNA binding"/>
    <property type="evidence" value="ECO:0007669"/>
    <property type="project" value="UniProtKB-KW"/>
</dbReference>
<dbReference type="GO" id="GO:0030134">
    <property type="term" value="C:COPII-coated ER to Golgi transport vesicle"/>
    <property type="evidence" value="ECO:0007669"/>
    <property type="project" value="EnsemblFungi"/>
</dbReference>
<evidence type="ECO:0000256" key="6">
    <source>
        <dbReference type="ARBA" id="ARBA00022664"/>
    </source>
</evidence>
<dbReference type="InParanoid" id="A0A0L0HKH9"/>
<dbReference type="GO" id="GO:0000139">
    <property type="term" value="C:Golgi membrane"/>
    <property type="evidence" value="ECO:0007669"/>
    <property type="project" value="EnsemblFungi"/>
</dbReference>
<name>A0A0L0HKH9_SPIPD</name>
<evidence type="ECO:0000313" key="16">
    <source>
        <dbReference type="EMBL" id="KND01587.1"/>
    </source>
</evidence>
<evidence type="ECO:0000313" key="17">
    <source>
        <dbReference type="Proteomes" id="UP000053201"/>
    </source>
</evidence>
<keyword evidence="8" id="KW-0694">RNA-binding</keyword>
<keyword evidence="10" id="KW-0539">Nucleus</keyword>
<dbReference type="InterPro" id="IPR001619">
    <property type="entry name" value="Sec1-like"/>
</dbReference>
<dbReference type="CDD" id="cd01718">
    <property type="entry name" value="Sm_E"/>
    <property type="match status" value="1"/>
</dbReference>
<evidence type="ECO:0000256" key="9">
    <source>
        <dbReference type="ARBA" id="ARBA00023187"/>
    </source>
</evidence>
<comment type="subcellular location">
    <subcellularLocation>
        <location evidence="2">Cytoplasm</location>
        <location evidence="2">Cytosol</location>
    </subcellularLocation>
    <subcellularLocation>
        <location evidence="1">Nucleus</location>
    </subcellularLocation>
</comment>
<dbReference type="OMA" id="VNDLRAW"/>
<dbReference type="eggNOG" id="KOG1301">
    <property type="taxonomic scope" value="Eukaryota"/>
</dbReference>
<dbReference type="GO" id="GO:0035543">
    <property type="term" value="P:positive regulation of SNARE complex assembly"/>
    <property type="evidence" value="ECO:0007669"/>
    <property type="project" value="EnsemblFungi"/>
</dbReference>
<proteinExistence type="inferred from homology"/>
<keyword evidence="6" id="KW-0507">mRNA processing</keyword>
<keyword evidence="11" id="KW-0687">Ribonucleoprotein</keyword>
<accession>A0A0L0HKH9</accession>
<dbReference type="Gene3D" id="3.90.830.10">
    <property type="entry name" value="Syntaxin Binding Protein 1, Chain A, domain 2"/>
    <property type="match status" value="1"/>
</dbReference>
<evidence type="ECO:0000256" key="3">
    <source>
        <dbReference type="ARBA" id="ARBA00006850"/>
    </source>
</evidence>
<gene>
    <name evidence="16" type="ORF">SPPG_09112</name>
</gene>
<comment type="function">
    <text evidence="13">Plays a role in pre-mRNA splicing as a core component of the spliceosomal U1, U2, U4 and U5 small nuclear ribonucleoproteins (snRNPs), the building blocks of the spliceosome.</text>
</comment>
<dbReference type="GO" id="GO:0019905">
    <property type="term" value="F:syntaxin binding"/>
    <property type="evidence" value="ECO:0007669"/>
    <property type="project" value="EnsemblFungi"/>
</dbReference>
<evidence type="ECO:0000256" key="5">
    <source>
        <dbReference type="ARBA" id="ARBA00022490"/>
    </source>
</evidence>
<dbReference type="FunFam" id="2.30.30.100:FF:000013">
    <property type="entry name" value="Small nuclear ribonucleoprotein E"/>
    <property type="match status" value="1"/>
</dbReference>
<reference evidence="16 17" key="1">
    <citation type="submission" date="2009-08" db="EMBL/GenBank/DDBJ databases">
        <title>The Genome Sequence of Spizellomyces punctatus strain DAOM BR117.</title>
        <authorList>
            <consortium name="The Broad Institute Genome Sequencing Platform"/>
            <person name="Russ C."/>
            <person name="Cuomo C."/>
            <person name="Shea T."/>
            <person name="Young S.K."/>
            <person name="Zeng Q."/>
            <person name="Koehrsen M."/>
            <person name="Haas B."/>
            <person name="Borodovsky M."/>
            <person name="Guigo R."/>
            <person name="Alvarado L."/>
            <person name="Berlin A."/>
            <person name="Bochicchio J."/>
            <person name="Borenstein D."/>
            <person name="Chapman S."/>
            <person name="Chen Z."/>
            <person name="Engels R."/>
            <person name="Freedman E."/>
            <person name="Gellesch M."/>
            <person name="Goldberg J."/>
            <person name="Griggs A."/>
            <person name="Gujja S."/>
            <person name="Heiman D."/>
            <person name="Hepburn T."/>
            <person name="Howarth C."/>
            <person name="Jen D."/>
            <person name="Larson L."/>
            <person name="Lewis B."/>
            <person name="Mehta T."/>
            <person name="Park D."/>
            <person name="Pearson M."/>
            <person name="Roberts A."/>
            <person name="Saif S."/>
            <person name="Shenoy N."/>
            <person name="Sisk P."/>
            <person name="Stolte C."/>
            <person name="Sykes S."/>
            <person name="Thomson T."/>
            <person name="Walk T."/>
            <person name="White J."/>
            <person name="Yandava C."/>
            <person name="Burger G."/>
            <person name="Gray M.W."/>
            <person name="Holland P.W.H."/>
            <person name="King N."/>
            <person name="Lang F.B.F."/>
            <person name="Roger A.J."/>
            <person name="Ruiz-Trillo I."/>
            <person name="Lander E."/>
            <person name="Nusbaum C."/>
        </authorList>
    </citation>
    <scope>NUCLEOTIDE SEQUENCE [LARGE SCALE GENOMIC DNA]</scope>
    <source>
        <strain evidence="16 17">DAOM BR117</strain>
    </source>
</reference>
<dbReference type="VEuPathDB" id="FungiDB:SPPG_09112"/>
<organism evidence="16 17">
    <name type="scientific">Spizellomyces punctatus (strain DAOM BR117)</name>
    <dbReference type="NCBI Taxonomy" id="645134"/>
    <lineage>
        <taxon>Eukaryota</taxon>
        <taxon>Fungi</taxon>
        <taxon>Fungi incertae sedis</taxon>
        <taxon>Chytridiomycota</taxon>
        <taxon>Chytridiomycota incertae sedis</taxon>
        <taxon>Chytridiomycetes</taxon>
        <taxon>Spizellomycetales</taxon>
        <taxon>Spizellomycetaceae</taxon>
        <taxon>Spizellomyces</taxon>
    </lineage>
</organism>